<feature type="region of interest" description="Disordered" evidence="1">
    <location>
        <begin position="142"/>
        <end position="162"/>
    </location>
</feature>
<dbReference type="EMBL" id="JBHTMU010000021">
    <property type="protein sequence ID" value="MFD1343261.1"/>
    <property type="molecule type" value="Genomic_DNA"/>
</dbReference>
<evidence type="ECO:0000256" key="1">
    <source>
        <dbReference type="SAM" id="MobiDB-lite"/>
    </source>
</evidence>
<organism evidence="2 3">
    <name type="scientific">Litorisediminicola beolgyonensis</name>
    <dbReference type="NCBI Taxonomy" id="1173614"/>
    <lineage>
        <taxon>Bacteria</taxon>
        <taxon>Pseudomonadati</taxon>
        <taxon>Pseudomonadota</taxon>
        <taxon>Alphaproteobacteria</taxon>
        <taxon>Rhodobacterales</taxon>
        <taxon>Paracoccaceae</taxon>
        <taxon>Litorisediminicola</taxon>
    </lineage>
</organism>
<reference evidence="3" key="1">
    <citation type="journal article" date="2019" name="Int. J. Syst. Evol. Microbiol.">
        <title>The Global Catalogue of Microorganisms (GCM) 10K type strain sequencing project: providing services to taxonomists for standard genome sequencing and annotation.</title>
        <authorList>
            <consortium name="The Broad Institute Genomics Platform"/>
            <consortium name="The Broad Institute Genome Sequencing Center for Infectious Disease"/>
            <person name="Wu L."/>
            <person name="Ma J."/>
        </authorList>
    </citation>
    <scope>NUCLEOTIDE SEQUENCE [LARGE SCALE GENOMIC DNA]</scope>
    <source>
        <strain evidence="3">CCUG 62953</strain>
    </source>
</reference>
<sequence>MGEGDVARSDAGSAEEMNEPAQRRVQAVVLEVERRPPEELPIGGKIRDPTRALLHDAEGDHGGPDIADGIRPCLRHDAEFCVRHLCEPRAQPSAVTGNIARWKTVSLGDTLQAGDEVSLAGLAERPVAFRFLDQVGEADRVRGNEGAIDGNGAVEGHRERVL</sequence>
<keyword evidence="3" id="KW-1185">Reference proteome</keyword>
<accession>A0ABW3ZJN0</accession>
<evidence type="ECO:0000313" key="3">
    <source>
        <dbReference type="Proteomes" id="UP001597135"/>
    </source>
</evidence>
<name>A0ABW3ZJN0_9RHOB</name>
<comment type="caution">
    <text evidence="2">The sequence shown here is derived from an EMBL/GenBank/DDBJ whole genome shotgun (WGS) entry which is preliminary data.</text>
</comment>
<evidence type="ECO:0000313" key="2">
    <source>
        <dbReference type="EMBL" id="MFD1343261.1"/>
    </source>
</evidence>
<feature type="region of interest" description="Disordered" evidence="1">
    <location>
        <begin position="1"/>
        <end position="23"/>
    </location>
</feature>
<dbReference type="RefSeq" id="WP_386804068.1">
    <property type="nucleotide sequence ID" value="NZ_JBHTMU010000021.1"/>
</dbReference>
<proteinExistence type="predicted"/>
<protein>
    <submittedName>
        <fullName evidence="2">Uncharacterized protein</fullName>
    </submittedName>
</protein>
<dbReference type="Proteomes" id="UP001597135">
    <property type="component" value="Unassembled WGS sequence"/>
</dbReference>
<gene>
    <name evidence="2" type="ORF">ACFQ4E_12585</name>
</gene>